<feature type="transmembrane region" description="Helical" evidence="1">
    <location>
        <begin position="106"/>
        <end position="124"/>
    </location>
</feature>
<evidence type="ECO:0000313" key="2">
    <source>
        <dbReference type="EMBL" id="MBB5661211.1"/>
    </source>
</evidence>
<dbReference type="Proteomes" id="UP000548978">
    <property type="component" value="Unassembled WGS sequence"/>
</dbReference>
<keyword evidence="1" id="KW-0472">Membrane</keyword>
<reference evidence="2 3" key="1">
    <citation type="submission" date="2020-08" db="EMBL/GenBank/DDBJ databases">
        <title>Genomic Encyclopedia of Type Strains, Phase IV (KMG-IV): sequencing the most valuable type-strain genomes for metagenomic binning, comparative biology and taxonomic classification.</title>
        <authorList>
            <person name="Goeker M."/>
        </authorList>
    </citation>
    <scope>NUCLEOTIDE SEQUENCE [LARGE SCALE GENOMIC DNA]</scope>
    <source>
        <strain evidence="2 3">DSM 24448</strain>
    </source>
</reference>
<name>A0A7W9A4A7_9CAUL</name>
<keyword evidence="1" id="KW-0812">Transmembrane</keyword>
<keyword evidence="3" id="KW-1185">Reference proteome</keyword>
<dbReference type="RefSeq" id="WP_164462029.1">
    <property type="nucleotide sequence ID" value="NZ_JACIJB010000008.1"/>
</dbReference>
<proteinExistence type="predicted"/>
<dbReference type="AlphaFoldDB" id="A0A7W9A4A7"/>
<evidence type="ECO:0000313" key="3">
    <source>
        <dbReference type="Proteomes" id="UP000548978"/>
    </source>
</evidence>
<feature type="transmembrane region" description="Helical" evidence="1">
    <location>
        <begin position="82"/>
        <end position="100"/>
    </location>
</feature>
<protein>
    <submittedName>
        <fullName evidence="2">CDP-diglyceride synthetase</fullName>
    </submittedName>
</protein>
<evidence type="ECO:0000256" key="1">
    <source>
        <dbReference type="SAM" id="Phobius"/>
    </source>
</evidence>
<gene>
    <name evidence="2" type="ORF">FHS65_001970</name>
</gene>
<dbReference type="EMBL" id="JACIJB010000008">
    <property type="protein sequence ID" value="MBB5661211.1"/>
    <property type="molecule type" value="Genomic_DNA"/>
</dbReference>
<comment type="caution">
    <text evidence="2">The sequence shown here is derived from an EMBL/GenBank/DDBJ whole genome shotgun (WGS) entry which is preliminary data.</text>
</comment>
<organism evidence="2 3">
    <name type="scientific">Brevundimonas halotolerans</name>
    <dbReference type="NCBI Taxonomy" id="69670"/>
    <lineage>
        <taxon>Bacteria</taxon>
        <taxon>Pseudomonadati</taxon>
        <taxon>Pseudomonadota</taxon>
        <taxon>Alphaproteobacteria</taxon>
        <taxon>Caulobacterales</taxon>
        <taxon>Caulobacteraceae</taxon>
        <taxon>Brevundimonas</taxon>
    </lineage>
</organism>
<keyword evidence="1" id="KW-1133">Transmembrane helix</keyword>
<sequence length="130" mass="13394">MIRKIMGVVAGVVVAMAVTMGSQAGIHLLYPPPPGDYMDPAVQAAAMAQAPAISLVLVAVGYGLAALIGGLVACMIARRRGWPSWIIGGLLVLGTVMNIIMLPHPIWFGPLAIGLIALGSWLGGRATRAN</sequence>
<feature type="transmembrane region" description="Helical" evidence="1">
    <location>
        <begin position="48"/>
        <end position="75"/>
    </location>
</feature>
<accession>A0A7W9A4A7</accession>